<evidence type="ECO:0000256" key="1">
    <source>
        <dbReference type="SAM" id="Phobius"/>
    </source>
</evidence>
<sequence>MDVQELTNDSIKQKHYIILVHLYMENKPSAAEASAFFKYWRILKRYNFRKSNCISKIMLTHLWTKYFYSAAAFAVLFYAGGYIDDLETVRMSDYRNKSNMYNANRKEGDPSPWDKYIR</sequence>
<dbReference type="Proteomes" id="UP000886998">
    <property type="component" value="Unassembled WGS sequence"/>
</dbReference>
<keyword evidence="1" id="KW-1133">Transmembrane helix</keyword>
<comment type="caution">
    <text evidence="2">The sequence shown here is derived from an EMBL/GenBank/DDBJ whole genome shotgun (WGS) entry which is preliminary data.</text>
</comment>
<name>A0A8X6Y5B6_9ARAC</name>
<organism evidence="2 3">
    <name type="scientific">Trichonephila inaurata madagascariensis</name>
    <dbReference type="NCBI Taxonomy" id="2747483"/>
    <lineage>
        <taxon>Eukaryota</taxon>
        <taxon>Metazoa</taxon>
        <taxon>Ecdysozoa</taxon>
        <taxon>Arthropoda</taxon>
        <taxon>Chelicerata</taxon>
        <taxon>Arachnida</taxon>
        <taxon>Araneae</taxon>
        <taxon>Araneomorphae</taxon>
        <taxon>Entelegynae</taxon>
        <taxon>Araneoidea</taxon>
        <taxon>Nephilidae</taxon>
        <taxon>Trichonephila</taxon>
        <taxon>Trichonephila inaurata</taxon>
    </lineage>
</organism>
<keyword evidence="3" id="KW-1185">Reference proteome</keyword>
<dbReference type="EMBL" id="BMAV01014657">
    <property type="protein sequence ID" value="GFY63224.1"/>
    <property type="molecule type" value="Genomic_DNA"/>
</dbReference>
<protein>
    <submittedName>
        <fullName evidence="2">Uncharacterized protein</fullName>
    </submittedName>
</protein>
<accession>A0A8X6Y5B6</accession>
<dbReference type="AlphaFoldDB" id="A0A8X6Y5B6"/>
<evidence type="ECO:0000313" key="2">
    <source>
        <dbReference type="EMBL" id="GFY63224.1"/>
    </source>
</evidence>
<keyword evidence="1" id="KW-0472">Membrane</keyword>
<feature type="transmembrane region" description="Helical" evidence="1">
    <location>
        <begin position="66"/>
        <end position="83"/>
    </location>
</feature>
<dbReference type="OrthoDB" id="9923602at2759"/>
<keyword evidence="1" id="KW-0812">Transmembrane</keyword>
<gene>
    <name evidence="2" type="ORF">TNIN_290151</name>
</gene>
<reference evidence="2" key="1">
    <citation type="submission" date="2020-08" db="EMBL/GenBank/DDBJ databases">
        <title>Multicomponent nature underlies the extraordinary mechanical properties of spider dragline silk.</title>
        <authorList>
            <person name="Kono N."/>
            <person name="Nakamura H."/>
            <person name="Mori M."/>
            <person name="Yoshida Y."/>
            <person name="Ohtoshi R."/>
            <person name="Malay A.D."/>
            <person name="Moran D.A.P."/>
            <person name="Tomita M."/>
            <person name="Numata K."/>
            <person name="Arakawa K."/>
        </authorList>
    </citation>
    <scope>NUCLEOTIDE SEQUENCE</scope>
</reference>
<evidence type="ECO:0000313" key="3">
    <source>
        <dbReference type="Proteomes" id="UP000886998"/>
    </source>
</evidence>
<proteinExistence type="predicted"/>